<organism evidence="1 2">
    <name type="scientific">Sorangium cellulosum</name>
    <name type="common">Polyangium cellulosum</name>
    <dbReference type="NCBI Taxonomy" id="56"/>
    <lineage>
        <taxon>Bacteria</taxon>
        <taxon>Pseudomonadati</taxon>
        <taxon>Myxococcota</taxon>
        <taxon>Polyangia</taxon>
        <taxon>Polyangiales</taxon>
        <taxon>Polyangiaceae</taxon>
        <taxon>Sorangium</taxon>
    </lineage>
</organism>
<evidence type="ECO:0000313" key="2">
    <source>
        <dbReference type="Proteomes" id="UP000295497"/>
    </source>
</evidence>
<dbReference type="RefSeq" id="WP_129575624.1">
    <property type="nucleotide sequence ID" value="NZ_CP012672.1"/>
</dbReference>
<accession>A0A4P2QP50</accession>
<dbReference type="AlphaFoldDB" id="A0A4P2QP50"/>
<evidence type="ECO:0000313" key="1">
    <source>
        <dbReference type="EMBL" id="AUX31924.1"/>
    </source>
</evidence>
<protein>
    <submittedName>
        <fullName evidence="1">Uncharacterized protein</fullName>
    </submittedName>
</protein>
<dbReference type="EMBL" id="CP012672">
    <property type="protein sequence ID" value="AUX31924.1"/>
    <property type="molecule type" value="Genomic_DNA"/>
</dbReference>
<reference evidence="1 2" key="1">
    <citation type="submission" date="2015-09" db="EMBL/GenBank/DDBJ databases">
        <title>Sorangium comparison.</title>
        <authorList>
            <person name="Zaburannyi N."/>
            <person name="Bunk B."/>
            <person name="Overmann J."/>
            <person name="Mueller R."/>
        </authorList>
    </citation>
    <scope>NUCLEOTIDE SEQUENCE [LARGE SCALE GENOMIC DNA]</scope>
    <source>
        <strain evidence="1 2">So ce836</strain>
    </source>
</reference>
<proteinExistence type="predicted"/>
<dbReference type="Proteomes" id="UP000295497">
    <property type="component" value="Chromosome"/>
</dbReference>
<name>A0A4P2QP50_SORCE</name>
<sequence length="203" mass="22516">MKASEWLQGKTLADLNAVELGGRLLFPDVIKRAKKDGSFEEIPVMVRVPRQPELLEARVQAAELFRVKKLDRDKDQDVFEQYETLCILSKALRDAKPPHDQHAPVEWLISGEPGKGYDLCSLMEVWEHIKVFQELIDPRITEPTTEDVVAAVMAIDRVRNLSPLAGIAGSALDSFVISMAVLLASYLRSNSSSPSTETSTPAS</sequence>
<gene>
    <name evidence="1" type="ORF">SOCE836_040590</name>
</gene>